<organism evidence="1 2">
    <name type="scientific">Knipowitschia caucasica</name>
    <name type="common">Caucasian dwarf goby</name>
    <name type="synonym">Pomatoschistus caucasicus</name>
    <dbReference type="NCBI Taxonomy" id="637954"/>
    <lineage>
        <taxon>Eukaryota</taxon>
        <taxon>Metazoa</taxon>
        <taxon>Chordata</taxon>
        <taxon>Craniata</taxon>
        <taxon>Vertebrata</taxon>
        <taxon>Euteleostomi</taxon>
        <taxon>Actinopterygii</taxon>
        <taxon>Neopterygii</taxon>
        <taxon>Teleostei</taxon>
        <taxon>Neoteleostei</taxon>
        <taxon>Acanthomorphata</taxon>
        <taxon>Gobiaria</taxon>
        <taxon>Gobiiformes</taxon>
        <taxon>Gobioidei</taxon>
        <taxon>Gobiidae</taxon>
        <taxon>Gobiinae</taxon>
        <taxon>Knipowitschia</taxon>
    </lineage>
</organism>
<evidence type="ECO:0000313" key="1">
    <source>
        <dbReference type="EMBL" id="CAL1571488.1"/>
    </source>
</evidence>
<gene>
    <name evidence="1" type="ORF">KC01_LOCUS3599</name>
</gene>
<name>A0AAV2J3M1_KNICA</name>
<dbReference type="AlphaFoldDB" id="A0AAV2J3M1"/>
<accession>A0AAV2J3M1</accession>
<dbReference type="Proteomes" id="UP001497482">
    <property type="component" value="Chromosome 10"/>
</dbReference>
<protein>
    <submittedName>
        <fullName evidence="1">Uncharacterized protein</fullName>
    </submittedName>
</protein>
<sequence>MDRNEVTTQLLSTTGATLTVYTPKWKKAVYILSSMHNLVQTEDTPKRKPNTVTLYHKVRRGCYGPDDESPFANVIISDNALQTTKLDPHPLSTPGQAGVVYSCEKRKREKWKD</sequence>
<dbReference type="EMBL" id="OZ035832">
    <property type="protein sequence ID" value="CAL1571488.1"/>
    <property type="molecule type" value="Genomic_DNA"/>
</dbReference>
<keyword evidence="2" id="KW-1185">Reference proteome</keyword>
<reference evidence="1 2" key="1">
    <citation type="submission" date="2024-04" db="EMBL/GenBank/DDBJ databases">
        <authorList>
            <person name="Waldvogel A.-M."/>
            <person name="Schoenle A."/>
        </authorList>
    </citation>
    <scope>NUCLEOTIDE SEQUENCE [LARGE SCALE GENOMIC DNA]</scope>
</reference>
<proteinExistence type="predicted"/>
<evidence type="ECO:0000313" key="2">
    <source>
        <dbReference type="Proteomes" id="UP001497482"/>
    </source>
</evidence>